<evidence type="ECO:0000313" key="3">
    <source>
        <dbReference type="EMBL" id="TDQ04822.1"/>
    </source>
</evidence>
<dbReference type="PANTHER" id="PTHR11934:SF0">
    <property type="entry name" value="RIBOSE-5-PHOSPHATE ISOMERASE"/>
    <property type="match status" value="1"/>
</dbReference>
<sequence length="232" mass="25010">MEWSDVPGHLDWSGEITNLEPKLKVAELVAERVRDGDTIGVGSGSTAFLAIQAIAKRAKEKRLEVVAIPTSVEVGLACAALGVPTTSLVHARPDWCFDGADEVDPDRNLIKGRGGALFQEKLVMAAAPETFICVDDSKMVTSLGQKHAIPLEVDVQALRLVESTVEREFPVKEMALRLAKGKDGPVLTERGNLLIDIRLESVESDTQARLIAIPGIVETGLFMGFDVTILKA</sequence>
<dbReference type="Gene3D" id="3.30.70.260">
    <property type="match status" value="1"/>
</dbReference>
<accession>A0A4R6SN65</accession>
<dbReference type="GO" id="GO:0005829">
    <property type="term" value="C:cytosol"/>
    <property type="evidence" value="ECO:0007669"/>
    <property type="project" value="TreeGrafter"/>
</dbReference>
<dbReference type="SUPFAM" id="SSF75445">
    <property type="entry name" value="D-ribose-5-phosphate isomerase (RpiA), lid domain"/>
    <property type="match status" value="1"/>
</dbReference>
<dbReference type="InterPro" id="IPR004788">
    <property type="entry name" value="Ribose5P_isomerase_type_A"/>
</dbReference>
<comment type="caution">
    <text evidence="3">The sequence shown here is derived from an EMBL/GenBank/DDBJ whole genome shotgun (WGS) entry which is preliminary data.</text>
</comment>
<dbReference type="GO" id="GO:0004751">
    <property type="term" value="F:ribose-5-phosphate isomerase activity"/>
    <property type="evidence" value="ECO:0007669"/>
    <property type="project" value="UniProtKB-UniRule"/>
</dbReference>
<dbReference type="RefSeq" id="WP_133847675.1">
    <property type="nucleotide sequence ID" value="NZ_SNXZ01000001.1"/>
</dbReference>
<evidence type="ECO:0000313" key="4">
    <source>
        <dbReference type="Proteomes" id="UP000295444"/>
    </source>
</evidence>
<dbReference type="OrthoDB" id="5870696at2"/>
<dbReference type="InterPro" id="IPR037171">
    <property type="entry name" value="NagB/RpiA_transferase-like"/>
</dbReference>
<evidence type="ECO:0000256" key="2">
    <source>
        <dbReference type="NCBIfam" id="TIGR00021"/>
    </source>
</evidence>
<keyword evidence="1 3" id="KW-0413">Isomerase</keyword>
<protein>
    <recommendedName>
        <fullName evidence="2">Ribose 5-phosphate isomerase A</fullName>
        <ecNumber evidence="2">5.3.1.6</ecNumber>
    </recommendedName>
</protein>
<reference evidence="3 4" key="1">
    <citation type="submission" date="2019-03" db="EMBL/GenBank/DDBJ databases">
        <title>Genomic Encyclopedia of Type Strains, Phase IV (KMG-IV): sequencing the most valuable type-strain genomes for metagenomic binning, comparative biology and taxonomic classification.</title>
        <authorList>
            <person name="Goeker M."/>
        </authorList>
    </citation>
    <scope>NUCLEOTIDE SEQUENCE [LARGE SCALE GENOMIC DNA]</scope>
    <source>
        <strain evidence="3 4">DSM 45361</strain>
    </source>
</reference>
<dbReference type="CDD" id="cd01398">
    <property type="entry name" value="RPI_A"/>
    <property type="match status" value="1"/>
</dbReference>
<evidence type="ECO:0000256" key="1">
    <source>
        <dbReference type="ARBA" id="ARBA00023235"/>
    </source>
</evidence>
<dbReference type="Proteomes" id="UP000295444">
    <property type="component" value="Unassembled WGS sequence"/>
</dbReference>
<gene>
    <name evidence="3" type="ORF">EV186_101780</name>
</gene>
<keyword evidence="4" id="KW-1185">Reference proteome</keyword>
<dbReference type="EC" id="5.3.1.6" evidence="2"/>
<proteinExistence type="predicted"/>
<dbReference type="EMBL" id="SNXZ01000001">
    <property type="protein sequence ID" value="TDQ04822.1"/>
    <property type="molecule type" value="Genomic_DNA"/>
</dbReference>
<dbReference type="NCBIfam" id="TIGR00021">
    <property type="entry name" value="rpiA"/>
    <property type="match status" value="1"/>
</dbReference>
<dbReference type="GO" id="GO:0006014">
    <property type="term" value="P:D-ribose metabolic process"/>
    <property type="evidence" value="ECO:0007669"/>
    <property type="project" value="TreeGrafter"/>
</dbReference>
<dbReference type="SUPFAM" id="SSF100950">
    <property type="entry name" value="NagB/RpiA/CoA transferase-like"/>
    <property type="match status" value="1"/>
</dbReference>
<dbReference type="AlphaFoldDB" id="A0A4R6SN65"/>
<organism evidence="3 4">
    <name type="scientific">Labedaea rhizosphaerae</name>
    <dbReference type="NCBI Taxonomy" id="598644"/>
    <lineage>
        <taxon>Bacteria</taxon>
        <taxon>Bacillati</taxon>
        <taxon>Actinomycetota</taxon>
        <taxon>Actinomycetes</taxon>
        <taxon>Pseudonocardiales</taxon>
        <taxon>Pseudonocardiaceae</taxon>
        <taxon>Labedaea</taxon>
    </lineage>
</organism>
<name>A0A4R6SN65_LABRH</name>
<dbReference type="PANTHER" id="PTHR11934">
    <property type="entry name" value="RIBOSE-5-PHOSPHATE ISOMERASE"/>
    <property type="match status" value="1"/>
</dbReference>
<dbReference type="Pfam" id="PF06026">
    <property type="entry name" value="Rib_5-P_isom_A"/>
    <property type="match status" value="1"/>
</dbReference>
<dbReference type="GO" id="GO:0009052">
    <property type="term" value="P:pentose-phosphate shunt, non-oxidative branch"/>
    <property type="evidence" value="ECO:0007669"/>
    <property type="project" value="InterPro"/>
</dbReference>
<dbReference type="Gene3D" id="3.40.50.1360">
    <property type="match status" value="1"/>
</dbReference>